<dbReference type="InterPro" id="IPR012337">
    <property type="entry name" value="RNaseH-like_sf"/>
</dbReference>
<dbReference type="Proteomes" id="UP000290289">
    <property type="component" value="Chromosome 6"/>
</dbReference>
<reference evidence="2 3" key="1">
    <citation type="submission" date="2018-10" db="EMBL/GenBank/DDBJ databases">
        <title>A high-quality apple genome assembly.</title>
        <authorList>
            <person name="Hu J."/>
        </authorList>
    </citation>
    <scope>NUCLEOTIDE SEQUENCE [LARGE SCALE GENOMIC DNA]</scope>
    <source>
        <strain evidence="3">cv. HFTH1</strain>
        <tissue evidence="2">Young leaf</tissue>
    </source>
</reference>
<evidence type="ECO:0000259" key="1">
    <source>
        <dbReference type="Pfam" id="PF13456"/>
    </source>
</evidence>
<dbReference type="GO" id="GO:0003676">
    <property type="term" value="F:nucleic acid binding"/>
    <property type="evidence" value="ECO:0007669"/>
    <property type="project" value="InterPro"/>
</dbReference>
<dbReference type="GO" id="GO:0004523">
    <property type="term" value="F:RNA-DNA hybrid ribonuclease activity"/>
    <property type="evidence" value="ECO:0007669"/>
    <property type="project" value="InterPro"/>
</dbReference>
<dbReference type="InterPro" id="IPR053151">
    <property type="entry name" value="RNase_H-like"/>
</dbReference>
<dbReference type="InterPro" id="IPR036397">
    <property type="entry name" value="RNaseH_sf"/>
</dbReference>
<evidence type="ECO:0000313" key="3">
    <source>
        <dbReference type="Proteomes" id="UP000290289"/>
    </source>
</evidence>
<dbReference type="PANTHER" id="PTHR47723">
    <property type="entry name" value="OS05G0353850 PROTEIN"/>
    <property type="match status" value="1"/>
</dbReference>
<dbReference type="PANTHER" id="PTHR47723:SF23">
    <property type="entry name" value="REVERSE TRANSCRIPTASE-LIKE PROTEIN"/>
    <property type="match status" value="1"/>
</dbReference>
<keyword evidence="3" id="KW-1185">Reference proteome</keyword>
<dbReference type="AlphaFoldDB" id="A0A498JI93"/>
<dbReference type="Gene3D" id="3.30.420.10">
    <property type="entry name" value="Ribonuclease H-like superfamily/Ribonuclease H"/>
    <property type="match status" value="2"/>
</dbReference>
<dbReference type="EMBL" id="RDQH01000332">
    <property type="protein sequence ID" value="RXH95589.1"/>
    <property type="molecule type" value="Genomic_DNA"/>
</dbReference>
<dbReference type="InterPro" id="IPR002156">
    <property type="entry name" value="RNaseH_domain"/>
</dbReference>
<dbReference type="Pfam" id="PF13456">
    <property type="entry name" value="RVT_3"/>
    <property type="match status" value="2"/>
</dbReference>
<dbReference type="InterPro" id="IPR044730">
    <property type="entry name" value="RNase_H-like_dom_plant"/>
</dbReference>
<comment type="caution">
    <text evidence="2">The sequence shown here is derived from an EMBL/GenBank/DDBJ whole genome shotgun (WGS) entry which is preliminary data.</text>
</comment>
<sequence length="194" mass="21702">MTAEDMAIRMGLMHARRAVFSKVLVEGDSKLIINVVLSKCTVYWKLKILFIDITSLKGWFEDIHFAHVFREANFIADTLVAFNCLRESNGLTLAAAAAPLGHVSMMTAKDMALGMGLVHARRVGFSKVLVEGDSKLIIDIVLSKCTVYWKLKILFIDITSLKGWFEDIHFAHVFREANLIADTLVAFSCLIPLL</sequence>
<organism evidence="2 3">
    <name type="scientific">Malus domestica</name>
    <name type="common">Apple</name>
    <name type="synonym">Pyrus malus</name>
    <dbReference type="NCBI Taxonomy" id="3750"/>
    <lineage>
        <taxon>Eukaryota</taxon>
        <taxon>Viridiplantae</taxon>
        <taxon>Streptophyta</taxon>
        <taxon>Embryophyta</taxon>
        <taxon>Tracheophyta</taxon>
        <taxon>Spermatophyta</taxon>
        <taxon>Magnoliopsida</taxon>
        <taxon>eudicotyledons</taxon>
        <taxon>Gunneridae</taxon>
        <taxon>Pentapetalae</taxon>
        <taxon>rosids</taxon>
        <taxon>fabids</taxon>
        <taxon>Rosales</taxon>
        <taxon>Rosaceae</taxon>
        <taxon>Amygdaloideae</taxon>
        <taxon>Maleae</taxon>
        <taxon>Malus</taxon>
    </lineage>
</organism>
<proteinExistence type="predicted"/>
<gene>
    <name evidence="2" type="ORF">DVH24_008089</name>
</gene>
<evidence type="ECO:0000313" key="2">
    <source>
        <dbReference type="EMBL" id="RXH95589.1"/>
    </source>
</evidence>
<dbReference type="SUPFAM" id="SSF53098">
    <property type="entry name" value="Ribonuclease H-like"/>
    <property type="match status" value="2"/>
</dbReference>
<name>A0A498JI93_MALDO</name>
<accession>A0A498JI93</accession>
<feature type="domain" description="RNase H type-1" evidence="1">
    <location>
        <begin position="2"/>
        <end position="81"/>
    </location>
</feature>
<dbReference type="CDD" id="cd06222">
    <property type="entry name" value="RNase_H_like"/>
    <property type="match status" value="2"/>
</dbReference>
<feature type="domain" description="RNase H type-1" evidence="1">
    <location>
        <begin position="85"/>
        <end position="186"/>
    </location>
</feature>
<protein>
    <recommendedName>
        <fullName evidence="1">RNase H type-1 domain-containing protein</fullName>
    </recommendedName>
</protein>